<evidence type="ECO:0000313" key="4">
    <source>
        <dbReference type="Proteomes" id="UP000621799"/>
    </source>
</evidence>
<keyword evidence="1" id="KW-0812">Transmembrane</keyword>
<dbReference type="Pfam" id="PF02469">
    <property type="entry name" value="Fasciclin"/>
    <property type="match status" value="1"/>
</dbReference>
<organism evidence="3 4">
    <name type="scientific">Zarconia navalis LEGE 11467</name>
    <dbReference type="NCBI Taxonomy" id="1828826"/>
    <lineage>
        <taxon>Bacteria</taxon>
        <taxon>Bacillati</taxon>
        <taxon>Cyanobacteriota</taxon>
        <taxon>Cyanophyceae</taxon>
        <taxon>Oscillatoriophycideae</taxon>
        <taxon>Oscillatoriales</taxon>
        <taxon>Oscillatoriales incertae sedis</taxon>
        <taxon>Zarconia</taxon>
        <taxon>Zarconia navalis</taxon>
    </lineage>
</organism>
<dbReference type="EMBL" id="JADEXN010000044">
    <property type="protein sequence ID" value="MBE9039956.1"/>
    <property type="molecule type" value="Genomic_DNA"/>
</dbReference>
<evidence type="ECO:0000259" key="2">
    <source>
        <dbReference type="PROSITE" id="PS50213"/>
    </source>
</evidence>
<dbReference type="InterPro" id="IPR036378">
    <property type="entry name" value="FAS1_dom_sf"/>
</dbReference>
<dbReference type="RefSeq" id="WP_264320213.1">
    <property type="nucleotide sequence ID" value="NZ_JADEXN010000044.1"/>
</dbReference>
<reference evidence="3" key="1">
    <citation type="submission" date="2020-10" db="EMBL/GenBank/DDBJ databases">
        <authorList>
            <person name="Castelo-Branco R."/>
            <person name="Eusebio N."/>
            <person name="Adriana R."/>
            <person name="Vieira A."/>
            <person name="Brugerolle De Fraissinette N."/>
            <person name="Rezende De Castro R."/>
            <person name="Schneider M.P."/>
            <person name="Vasconcelos V."/>
            <person name="Leao P.N."/>
        </authorList>
    </citation>
    <scope>NUCLEOTIDE SEQUENCE</scope>
    <source>
        <strain evidence="3">LEGE 11467</strain>
    </source>
</reference>
<keyword evidence="1" id="KW-1133">Transmembrane helix</keyword>
<feature type="domain" description="FAS1" evidence="2">
    <location>
        <begin position="62"/>
        <end position="202"/>
    </location>
</feature>
<dbReference type="AlphaFoldDB" id="A0A928Z8L1"/>
<dbReference type="Gene3D" id="2.30.180.10">
    <property type="entry name" value="FAS1 domain"/>
    <property type="match status" value="1"/>
</dbReference>
<name>A0A928Z8L1_9CYAN</name>
<gene>
    <name evidence="3" type="ORF">IQ235_04010</name>
</gene>
<dbReference type="InterPro" id="IPR000782">
    <property type="entry name" value="FAS1_domain"/>
</dbReference>
<keyword evidence="1" id="KW-0472">Membrane</keyword>
<sequence length="207" mass="22748">MNIQALRNVAKHTSFSFAIAGITSVSAFAAQLYLYPAPIFARSYNPSTMTANCDRQIRNTITCQLEGAINDRLDYRQFAGVFKNTNLMDDLAETDSSVGTIEFTVLMPTNRALPEETWEWLQSSENEDEAERFVKAHIVEGQISPEAVEEGSFVTLAGNTVDIKVETAERIRLTGEMGSLVVDKTDALNPGNGVAIKIDKALVQPNL</sequence>
<dbReference type="SUPFAM" id="SSF82153">
    <property type="entry name" value="FAS1 domain"/>
    <property type="match status" value="1"/>
</dbReference>
<accession>A0A928Z8L1</accession>
<feature type="transmembrane region" description="Helical" evidence="1">
    <location>
        <begin position="15"/>
        <end position="35"/>
    </location>
</feature>
<dbReference type="PROSITE" id="PS50213">
    <property type="entry name" value="FAS1"/>
    <property type="match status" value="1"/>
</dbReference>
<evidence type="ECO:0000256" key="1">
    <source>
        <dbReference type="SAM" id="Phobius"/>
    </source>
</evidence>
<dbReference type="Proteomes" id="UP000621799">
    <property type="component" value="Unassembled WGS sequence"/>
</dbReference>
<keyword evidence="4" id="KW-1185">Reference proteome</keyword>
<proteinExistence type="predicted"/>
<dbReference type="SMART" id="SM00554">
    <property type="entry name" value="FAS1"/>
    <property type="match status" value="1"/>
</dbReference>
<comment type="caution">
    <text evidence="3">The sequence shown here is derived from an EMBL/GenBank/DDBJ whole genome shotgun (WGS) entry which is preliminary data.</text>
</comment>
<protein>
    <submittedName>
        <fullName evidence="3">Fasciclin domain-containing protein</fullName>
    </submittedName>
</protein>
<evidence type="ECO:0000313" key="3">
    <source>
        <dbReference type="EMBL" id="MBE9039956.1"/>
    </source>
</evidence>